<keyword evidence="2" id="KW-1185">Reference proteome</keyword>
<dbReference type="Proteomes" id="UP001157502">
    <property type="component" value="Chromosome 10"/>
</dbReference>
<organism evidence="1 2">
    <name type="scientific">Dallia pectoralis</name>
    <name type="common">Alaska blackfish</name>
    <dbReference type="NCBI Taxonomy" id="75939"/>
    <lineage>
        <taxon>Eukaryota</taxon>
        <taxon>Metazoa</taxon>
        <taxon>Chordata</taxon>
        <taxon>Craniata</taxon>
        <taxon>Vertebrata</taxon>
        <taxon>Euteleostomi</taxon>
        <taxon>Actinopterygii</taxon>
        <taxon>Neopterygii</taxon>
        <taxon>Teleostei</taxon>
        <taxon>Protacanthopterygii</taxon>
        <taxon>Esociformes</taxon>
        <taxon>Umbridae</taxon>
        <taxon>Dallia</taxon>
    </lineage>
</organism>
<accession>A0ACC2GRC7</accession>
<proteinExistence type="predicted"/>
<name>A0ACC2GRC7_DALPE</name>
<evidence type="ECO:0000313" key="1">
    <source>
        <dbReference type="EMBL" id="KAJ8006006.1"/>
    </source>
</evidence>
<gene>
    <name evidence="1" type="ORF">DPEC_G00123780</name>
</gene>
<dbReference type="EMBL" id="CM055737">
    <property type="protein sequence ID" value="KAJ8006006.1"/>
    <property type="molecule type" value="Genomic_DNA"/>
</dbReference>
<reference evidence="1" key="1">
    <citation type="submission" date="2021-05" db="EMBL/GenBank/DDBJ databases">
        <authorList>
            <person name="Pan Q."/>
            <person name="Jouanno E."/>
            <person name="Zahm M."/>
            <person name="Klopp C."/>
            <person name="Cabau C."/>
            <person name="Louis A."/>
            <person name="Berthelot C."/>
            <person name="Parey E."/>
            <person name="Roest Crollius H."/>
            <person name="Montfort J."/>
            <person name="Robinson-Rechavi M."/>
            <person name="Bouchez O."/>
            <person name="Lampietro C."/>
            <person name="Lopez Roques C."/>
            <person name="Donnadieu C."/>
            <person name="Postlethwait J."/>
            <person name="Bobe J."/>
            <person name="Dillon D."/>
            <person name="Chandos A."/>
            <person name="von Hippel F."/>
            <person name="Guiguen Y."/>
        </authorList>
    </citation>
    <scope>NUCLEOTIDE SEQUENCE</scope>
    <source>
        <strain evidence="1">YG-Jan2019</strain>
    </source>
</reference>
<sequence>MSSAKKWGESRREGIRRNRTFSTREESAAGTGRPTTRGRFSESWKRLSSRGGSTKRGPLNSQQPPHLKVSVGLAVPDGDVPVPRPMGTGDILMQGHVLLPPSHSPQPGAEYCWVRRGLKPFSSRP</sequence>
<evidence type="ECO:0000313" key="2">
    <source>
        <dbReference type="Proteomes" id="UP001157502"/>
    </source>
</evidence>
<protein>
    <submittedName>
        <fullName evidence="1">Uncharacterized protein</fullName>
    </submittedName>
</protein>
<comment type="caution">
    <text evidence="1">The sequence shown here is derived from an EMBL/GenBank/DDBJ whole genome shotgun (WGS) entry which is preliminary data.</text>
</comment>